<evidence type="ECO:0008006" key="3">
    <source>
        <dbReference type="Google" id="ProtNLM"/>
    </source>
</evidence>
<reference evidence="1 2" key="1">
    <citation type="submission" date="2019-12" db="EMBL/GenBank/DDBJ databases">
        <title>Streptomyces sp. strain T44 isolated from rhizosphere soil of Broussonetia papyrifera.</title>
        <authorList>
            <person name="Mo P."/>
        </authorList>
    </citation>
    <scope>NUCLEOTIDE SEQUENCE [LARGE SCALE GENOMIC DNA]</scope>
    <source>
        <strain evidence="1 2">T44</strain>
    </source>
</reference>
<dbReference type="AlphaFoldDB" id="A0A6I6MSU0"/>
<gene>
    <name evidence="1" type="ORF">GQF42_00550</name>
</gene>
<evidence type="ECO:0000313" key="1">
    <source>
        <dbReference type="EMBL" id="QHA02054.1"/>
    </source>
</evidence>
<evidence type="ECO:0000313" key="2">
    <source>
        <dbReference type="Proteomes" id="UP000436138"/>
    </source>
</evidence>
<accession>A0A6I6MSU0</accession>
<sequence>MQRVADGGGRLAPDARRGLTHLARMSSDFPATLEAARTLGAEGRQHRVLGDIWWPQGDLHRAAAAYEAARTQAEQEAVAGERAIARARSSWRRR</sequence>
<keyword evidence="2" id="KW-1185">Reference proteome</keyword>
<proteinExistence type="predicted"/>
<name>A0A6I6MSU0_9ACTN</name>
<organism evidence="1 2">
    <name type="scientific">Streptomyces broussonetiae</name>
    <dbReference type="NCBI Taxonomy" id="2686304"/>
    <lineage>
        <taxon>Bacteria</taxon>
        <taxon>Bacillati</taxon>
        <taxon>Actinomycetota</taxon>
        <taxon>Actinomycetes</taxon>
        <taxon>Kitasatosporales</taxon>
        <taxon>Streptomycetaceae</taxon>
        <taxon>Streptomyces</taxon>
    </lineage>
</organism>
<dbReference type="Proteomes" id="UP000436138">
    <property type="component" value="Chromosome"/>
</dbReference>
<protein>
    <recommendedName>
        <fullName evidence="3">Tetratricopeptide repeat protein</fullName>
    </recommendedName>
</protein>
<dbReference type="RefSeq" id="WP_158916710.1">
    <property type="nucleotide sequence ID" value="NZ_CP047020.1"/>
</dbReference>
<dbReference type="EMBL" id="CP047020">
    <property type="protein sequence ID" value="QHA02054.1"/>
    <property type="molecule type" value="Genomic_DNA"/>
</dbReference>
<dbReference type="KEGG" id="sbro:GQF42_00550"/>